<evidence type="ECO:0000313" key="2">
    <source>
        <dbReference type="EMBL" id="OBZ74819.1"/>
    </source>
</evidence>
<feature type="region of interest" description="Disordered" evidence="1">
    <location>
        <begin position="56"/>
        <end position="76"/>
    </location>
</feature>
<dbReference type="Proteomes" id="UP000092993">
    <property type="component" value="Unassembled WGS sequence"/>
</dbReference>
<dbReference type="AlphaFoldDB" id="A0A1C7MEJ1"/>
<comment type="caution">
    <text evidence="2">The sequence shown here is derived from an EMBL/GenBank/DDBJ whole genome shotgun (WGS) entry which is preliminary data.</text>
</comment>
<name>A0A1C7MEJ1_GRIFR</name>
<gene>
    <name evidence="2" type="ORF">A0H81_05523</name>
</gene>
<evidence type="ECO:0000256" key="1">
    <source>
        <dbReference type="SAM" id="MobiDB-lite"/>
    </source>
</evidence>
<keyword evidence="3" id="KW-1185">Reference proteome</keyword>
<organism evidence="2 3">
    <name type="scientific">Grifola frondosa</name>
    <name type="common">Maitake</name>
    <name type="synonym">Polyporus frondosus</name>
    <dbReference type="NCBI Taxonomy" id="5627"/>
    <lineage>
        <taxon>Eukaryota</taxon>
        <taxon>Fungi</taxon>
        <taxon>Dikarya</taxon>
        <taxon>Basidiomycota</taxon>
        <taxon>Agaricomycotina</taxon>
        <taxon>Agaricomycetes</taxon>
        <taxon>Polyporales</taxon>
        <taxon>Grifolaceae</taxon>
        <taxon>Grifola</taxon>
    </lineage>
</organism>
<proteinExistence type="predicted"/>
<accession>A0A1C7MEJ1</accession>
<evidence type="ECO:0000313" key="3">
    <source>
        <dbReference type="Proteomes" id="UP000092993"/>
    </source>
</evidence>
<reference evidence="2 3" key="1">
    <citation type="submission" date="2016-03" db="EMBL/GenBank/DDBJ databases">
        <title>Whole genome sequencing of Grifola frondosa 9006-11.</title>
        <authorList>
            <person name="Min B."/>
            <person name="Park H."/>
            <person name="Kim J.-G."/>
            <person name="Cho H."/>
            <person name="Oh Y.-L."/>
            <person name="Kong W.-S."/>
            <person name="Choi I.-G."/>
        </authorList>
    </citation>
    <scope>NUCLEOTIDE SEQUENCE [LARGE SCALE GENOMIC DNA]</scope>
    <source>
        <strain evidence="2 3">9006-11</strain>
    </source>
</reference>
<protein>
    <submittedName>
        <fullName evidence="2">Uncharacterized protein</fullName>
    </submittedName>
</protein>
<sequence>MFDVVVSVGPCCHLPWLQTAHSSTERENIPSPQMSATLIHTLRKLTLDDPVVSNPCYPRGLKRKREESDDEYEELPTRDQAPLVYFAAAVQAIDHEVQASYVKEVDVDFQQKAYSGELSS</sequence>
<dbReference type="EMBL" id="LUGG01000005">
    <property type="protein sequence ID" value="OBZ74819.1"/>
    <property type="molecule type" value="Genomic_DNA"/>
</dbReference>